<dbReference type="InterPro" id="IPR025711">
    <property type="entry name" value="PepSY"/>
</dbReference>
<feature type="chain" id="PRO_5035165107" description="PepSY domain-containing protein" evidence="1">
    <location>
        <begin position="24"/>
        <end position="100"/>
    </location>
</feature>
<dbReference type="EMBL" id="BMZO01000010">
    <property type="protein sequence ID" value="GHC77946.1"/>
    <property type="molecule type" value="Genomic_DNA"/>
</dbReference>
<dbReference type="Pfam" id="PF03413">
    <property type="entry name" value="PepSY"/>
    <property type="match status" value="1"/>
</dbReference>
<dbReference type="RefSeq" id="WP_210310897.1">
    <property type="nucleotide sequence ID" value="NZ_BMZO01000010.1"/>
</dbReference>
<dbReference type="Proteomes" id="UP000641137">
    <property type="component" value="Unassembled WGS sequence"/>
</dbReference>
<evidence type="ECO:0000313" key="3">
    <source>
        <dbReference type="EMBL" id="GHC77946.1"/>
    </source>
</evidence>
<organism evidence="3 4">
    <name type="scientific">Limoniibacter endophyticus</name>
    <dbReference type="NCBI Taxonomy" id="1565040"/>
    <lineage>
        <taxon>Bacteria</taxon>
        <taxon>Pseudomonadati</taxon>
        <taxon>Pseudomonadota</taxon>
        <taxon>Alphaproteobacteria</taxon>
        <taxon>Hyphomicrobiales</taxon>
        <taxon>Bartonellaceae</taxon>
        <taxon>Limoniibacter</taxon>
    </lineage>
</organism>
<evidence type="ECO:0000259" key="2">
    <source>
        <dbReference type="Pfam" id="PF03413"/>
    </source>
</evidence>
<proteinExistence type="predicted"/>
<reference evidence="3" key="2">
    <citation type="submission" date="2020-09" db="EMBL/GenBank/DDBJ databases">
        <authorList>
            <person name="Sun Q."/>
            <person name="Kim S."/>
        </authorList>
    </citation>
    <scope>NUCLEOTIDE SEQUENCE</scope>
    <source>
        <strain evidence="3">KCTC 42097</strain>
    </source>
</reference>
<name>A0A8J3DPR2_9HYPH</name>
<reference evidence="3" key="1">
    <citation type="journal article" date="2014" name="Int. J. Syst. Evol. Microbiol.">
        <title>Complete genome sequence of Corynebacterium casei LMG S-19264T (=DSM 44701T), isolated from a smear-ripened cheese.</title>
        <authorList>
            <consortium name="US DOE Joint Genome Institute (JGI-PGF)"/>
            <person name="Walter F."/>
            <person name="Albersmeier A."/>
            <person name="Kalinowski J."/>
            <person name="Ruckert C."/>
        </authorList>
    </citation>
    <scope>NUCLEOTIDE SEQUENCE</scope>
    <source>
        <strain evidence="3">KCTC 42097</strain>
    </source>
</reference>
<accession>A0A8J3DPR2</accession>
<gene>
    <name evidence="3" type="ORF">GCM10010136_29510</name>
</gene>
<dbReference type="Gene3D" id="3.10.450.40">
    <property type="match status" value="1"/>
</dbReference>
<evidence type="ECO:0000256" key="1">
    <source>
        <dbReference type="SAM" id="SignalP"/>
    </source>
</evidence>
<feature type="signal peptide" evidence="1">
    <location>
        <begin position="1"/>
        <end position="23"/>
    </location>
</feature>
<evidence type="ECO:0000313" key="4">
    <source>
        <dbReference type="Proteomes" id="UP000641137"/>
    </source>
</evidence>
<protein>
    <recommendedName>
        <fullName evidence="2">PepSY domain-containing protein</fullName>
    </recommendedName>
</protein>
<dbReference type="AlphaFoldDB" id="A0A8J3DPR2"/>
<comment type="caution">
    <text evidence="3">The sequence shown here is derived from an EMBL/GenBank/DDBJ whole genome shotgun (WGS) entry which is preliminary data.</text>
</comment>
<keyword evidence="4" id="KW-1185">Reference proteome</keyword>
<sequence length="100" mass="11054">MRAGPIVFLVTALLLQTSSSTMADDDAERARALSGSILPLAQILRTISPRYPGKVIEVDLDDDDDPEYQIRILDPNGRIVELEVDARTGRVLDVDMEDDD</sequence>
<keyword evidence="1" id="KW-0732">Signal</keyword>
<feature type="domain" description="PepSY" evidence="2">
    <location>
        <begin position="38"/>
        <end position="94"/>
    </location>
</feature>